<dbReference type="Pfam" id="PF00071">
    <property type="entry name" value="Ras"/>
    <property type="match status" value="1"/>
</dbReference>
<dbReference type="CDD" id="cd00154">
    <property type="entry name" value="Rab"/>
    <property type="match status" value="1"/>
</dbReference>
<dbReference type="SMART" id="SM00173">
    <property type="entry name" value="RAS"/>
    <property type="match status" value="1"/>
</dbReference>
<dbReference type="InterPro" id="IPR001806">
    <property type="entry name" value="Small_GTPase"/>
</dbReference>
<dbReference type="InterPro" id="IPR050227">
    <property type="entry name" value="Rab"/>
</dbReference>
<dbReference type="GO" id="GO:0005525">
    <property type="term" value="F:GTP binding"/>
    <property type="evidence" value="ECO:0007669"/>
    <property type="project" value="UniProtKB-KW"/>
</dbReference>
<dbReference type="SUPFAM" id="SSF52540">
    <property type="entry name" value="P-loop containing nucleoside triphosphate hydrolases"/>
    <property type="match status" value="1"/>
</dbReference>
<evidence type="ECO:0000256" key="1">
    <source>
        <dbReference type="ARBA" id="ARBA00022741"/>
    </source>
</evidence>
<dbReference type="PRINTS" id="PR00449">
    <property type="entry name" value="RASTRNSFRMNG"/>
</dbReference>
<accession>A0AAE1D0B3</accession>
<feature type="region of interest" description="Disordered" evidence="3">
    <location>
        <begin position="22"/>
        <end position="49"/>
    </location>
</feature>
<evidence type="ECO:0000313" key="4">
    <source>
        <dbReference type="EMBL" id="KAK3747648.1"/>
    </source>
</evidence>
<dbReference type="NCBIfam" id="TIGR00231">
    <property type="entry name" value="small_GTP"/>
    <property type="match status" value="1"/>
</dbReference>
<dbReference type="AlphaFoldDB" id="A0AAE1D0B3"/>
<evidence type="ECO:0000256" key="3">
    <source>
        <dbReference type="SAM" id="MobiDB-lite"/>
    </source>
</evidence>
<name>A0AAE1D0B3_9GAST</name>
<dbReference type="InterPro" id="IPR005225">
    <property type="entry name" value="Small_GTP-bd"/>
</dbReference>
<reference evidence="4" key="1">
    <citation type="journal article" date="2023" name="G3 (Bethesda)">
        <title>A reference genome for the long-term kleptoplast-retaining sea slug Elysia crispata morphotype clarki.</title>
        <authorList>
            <person name="Eastman K.E."/>
            <person name="Pendleton A.L."/>
            <person name="Shaikh M.A."/>
            <person name="Suttiyut T."/>
            <person name="Ogas R."/>
            <person name="Tomko P."/>
            <person name="Gavelis G."/>
            <person name="Widhalm J.R."/>
            <person name="Wisecaver J.H."/>
        </authorList>
    </citation>
    <scope>NUCLEOTIDE SEQUENCE</scope>
    <source>
        <strain evidence="4">ECLA1</strain>
    </source>
</reference>
<protein>
    <submittedName>
        <fullName evidence="4">Uncharacterized protein</fullName>
    </submittedName>
</protein>
<gene>
    <name evidence="4" type="ORF">RRG08_024795</name>
</gene>
<evidence type="ECO:0000313" key="5">
    <source>
        <dbReference type="Proteomes" id="UP001283361"/>
    </source>
</evidence>
<keyword evidence="2" id="KW-0342">GTP-binding</keyword>
<dbReference type="PANTHER" id="PTHR47977">
    <property type="entry name" value="RAS-RELATED PROTEIN RAB"/>
    <property type="match status" value="1"/>
</dbReference>
<keyword evidence="5" id="KW-1185">Reference proteome</keyword>
<dbReference type="EMBL" id="JAWDGP010006075">
    <property type="protein sequence ID" value="KAK3747648.1"/>
    <property type="molecule type" value="Genomic_DNA"/>
</dbReference>
<comment type="caution">
    <text evidence="4">The sequence shown here is derived from an EMBL/GenBank/DDBJ whole genome shotgun (WGS) entry which is preliminary data.</text>
</comment>
<organism evidence="4 5">
    <name type="scientific">Elysia crispata</name>
    <name type="common">lettuce slug</name>
    <dbReference type="NCBI Taxonomy" id="231223"/>
    <lineage>
        <taxon>Eukaryota</taxon>
        <taxon>Metazoa</taxon>
        <taxon>Spiralia</taxon>
        <taxon>Lophotrochozoa</taxon>
        <taxon>Mollusca</taxon>
        <taxon>Gastropoda</taxon>
        <taxon>Heterobranchia</taxon>
        <taxon>Euthyneura</taxon>
        <taxon>Panpulmonata</taxon>
        <taxon>Sacoglossa</taxon>
        <taxon>Placobranchoidea</taxon>
        <taxon>Plakobranchidae</taxon>
        <taxon>Elysia</taxon>
    </lineage>
</organism>
<keyword evidence="1" id="KW-0547">Nucleotide-binding</keyword>
<dbReference type="PROSITE" id="PS51421">
    <property type="entry name" value="RAS"/>
    <property type="match status" value="1"/>
</dbReference>
<sequence length="297" mass="33469">MDVGKKVSVRAVRVQQCETYPILQSRGRSRDAPGSENSGRNLTKKISSKSNKNHTILSFKSEESFIKLNLFSRHKRAPVVSVTPAVPAVDPMDEKPTYHLKLAILGEKQVGKSSLVTRFTHDTFNPTYLYTKGGDITEQIVQQEKRTLRITIIDSAGHKYVRSLIKTLYRDVHGIMLVFDVTRRNTFEALDKWMQEINLVNQNKPVILVVGNKSDLGDFAQVSSEEAEMYAQMNDFNYIECSAKTSLNVATAFEKLIEFTVCNILPFFWFQTAPSQSVKLEKDSGHDLGHRSCCGAS</sequence>
<dbReference type="Gene3D" id="3.40.50.300">
    <property type="entry name" value="P-loop containing nucleotide triphosphate hydrolases"/>
    <property type="match status" value="1"/>
</dbReference>
<proteinExistence type="predicted"/>
<dbReference type="PROSITE" id="PS51419">
    <property type="entry name" value="RAB"/>
    <property type="match status" value="1"/>
</dbReference>
<dbReference type="FunFam" id="3.40.50.300:FF:001447">
    <property type="entry name" value="Ras-related protein Rab-1B"/>
    <property type="match status" value="1"/>
</dbReference>
<dbReference type="Proteomes" id="UP001283361">
    <property type="component" value="Unassembled WGS sequence"/>
</dbReference>
<evidence type="ECO:0000256" key="2">
    <source>
        <dbReference type="ARBA" id="ARBA00023134"/>
    </source>
</evidence>
<dbReference type="GO" id="GO:0003924">
    <property type="term" value="F:GTPase activity"/>
    <property type="evidence" value="ECO:0007669"/>
    <property type="project" value="InterPro"/>
</dbReference>
<dbReference type="InterPro" id="IPR027417">
    <property type="entry name" value="P-loop_NTPase"/>
</dbReference>
<dbReference type="SMART" id="SM00174">
    <property type="entry name" value="RHO"/>
    <property type="match status" value="1"/>
</dbReference>
<dbReference type="SMART" id="SM00175">
    <property type="entry name" value="RAB"/>
    <property type="match status" value="1"/>
</dbReference>